<dbReference type="GO" id="GO:0004497">
    <property type="term" value="F:monooxygenase activity"/>
    <property type="evidence" value="ECO:0007669"/>
    <property type="project" value="UniProtKB-KW"/>
</dbReference>
<name>A0A3S3ULK7_9SPHI</name>
<keyword evidence="3" id="KW-1185">Reference proteome</keyword>
<protein>
    <submittedName>
        <fullName evidence="2">Beta-carotene 15,15'-monooxygenase</fullName>
    </submittedName>
</protein>
<keyword evidence="1" id="KW-0472">Membrane</keyword>
<evidence type="ECO:0000313" key="2">
    <source>
        <dbReference type="EMBL" id="RWY49229.1"/>
    </source>
</evidence>
<feature type="transmembrane region" description="Helical" evidence="1">
    <location>
        <begin position="282"/>
        <end position="300"/>
    </location>
</feature>
<keyword evidence="1" id="KW-1133">Transmembrane helix</keyword>
<sequence>MVNFFKVYNPLNVLWLAILLFALRIGYILQVPDKLEFTFVEPFARLLVPVVYEYVFSPGMNMFLAGVLVLGQAVLVNYLVNRYNLLSKPTFLPALMYVTLTALFTPFMVLSAPLICNFLLIWMLFKLLSFYKSDDAKSIAYDLGMIVAVGSLIYFPFIFLFLAIWIALAIFKPFNWREWVSGILGYVTVFFFLAVFYYLNGRLGRFYDIWAPLGSKFPNSIHIEYLDFLVLIPVIIIIALYFVKLQQNFYKSYVQVRKSFQLLFIMFLITGLSFYVRAPFNINHFILCAVPAAVFFSYYFVNATTKWFYESLYLLLLISIIYFQFNTF</sequence>
<feature type="transmembrane region" description="Helical" evidence="1">
    <location>
        <begin position="259"/>
        <end position="276"/>
    </location>
</feature>
<evidence type="ECO:0000313" key="3">
    <source>
        <dbReference type="Proteomes" id="UP000286701"/>
    </source>
</evidence>
<feature type="transmembrane region" description="Helical" evidence="1">
    <location>
        <begin position="220"/>
        <end position="243"/>
    </location>
</feature>
<dbReference type="AlphaFoldDB" id="A0A3S3ULK7"/>
<dbReference type="EMBL" id="SBIW01000008">
    <property type="protein sequence ID" value="RWY49229.1"/>
    <property type="molecule type" value="Genomic_DNA"/>
</dbReference>
<dbReference type="Pfam" id="PF19992">
    <property type="entry name" value="DUF6427"/>
    <property type="match status" value="1"/>
</dbReference>
<accession>A0A3S3ULK7</accession>
<proteinExistence type="predicted"/>
<dbReference type="OrthoDB" id="1115611at2"/>
<feature type="transmembrane region" description="Helical" evidence="1">
    <location>
        <begin position="62"/>
        <end position="80"/>
    </location>
</feature>
<feature type="transmembrane region" description="Helical" evidence="1">
    <location>
        <begin position="183"/>
        <end position="200"/>
    </location>
</feature>
<feature type="transmembrane region" description="Helical" evidence="1">
    <location>
        <begin position="12"/>
        <end position="29"/>
    </location>
</feature>
<feature type="transmembrane region" description="Helical" evidence="1">
    <location>
        <begin position="307"/>
        <end position="325"/>
    </location>
</feature>
<keyword evidence="1" id="KW-0812">Transmembrane</keyword>
<keyword evidence="2" id="KW-0560">Oxidoreductase</keyword>
<gene>
    <name evidence="2" type="ORF">EPL05_17605</name>
</gene>
<organism evidence="2 3">
    <name type="scientific">Mucilaginibacter gilvus</name>
    <dbReference type="NCBI Taxonomy" id="2305909"/>
    <lineage>
        <taxon>Bacteria</taxon>
        <taxon>Pseudomonadati</taxon>
        <taxon>Bacteroidota</taxon>
        <taxon>Sphingobacteriia</taxon>
        <taxon>Sphingobacteriales</taxon>
        <taxon>Sphingobacteriaceae</taxon>
        <taxon>Mucilaginibacter</taxon>
    </lineage>
</organism>
<feature type="transmembrane region" description="Helical" evidence="1">
    <location>
        <begin position="145"/>
        <end position="171"/>
    </location>
</feature>
<reference evidence="2 3" key="1">
    <citation type="submission" date="2019-01" db="EMBL/GenBank/DDBJ databases">
        <title>Mucilaginibacter antarcticum sp. nov., isolated from antarctic soil.</title>
        <authorList>
            <person name="Yan Y.-Q."/>
            <person name="Du Z.-J."/>
        </authorList>
    </citation>
    <scope>NUCLEOTIDE SEQUENCE [LARGE SCALE GENOMIC DNA]</scope>
    <source>
        <strain evidence="2 3">F01003</strain>
    </source>
</reference>
<dbReference type="RefSeq" id="WP_128535301.1">
    <property type="nucleotide sequence ID" value="NZ_SBIW01000008.1"/>
</dbReference>
<dbReference type="InterPro" id="IPR045625">
    <property type="entry name" value="DUF6427"/>
</dbReference>
<feature type="transmembrane region" description="Helical" evidence="1">
    <location>
        <begin position="92"/>
        <end position="125"/>
    </location>
</feature>
<keyword evidence="2" id="KW-0503">Monooxygenase</keyword>
<evidence type="ECO:0000256" key="1">
    <source>
        <dbReference type="SAM" id="Phobius"/>
    </source>
</evidence>
<comment type="caution">
    <text evidence="2">The sequence shown here is derived from an EMBL/GenBank/DDBJ whole genome shotgun (WGS) entry which is preliminary data.</text>
</comment>
<dbReference type="Proteomes" id="UP000286701">
    <property type="component" value="Unassembled WGS sequence"/>
</dbReference>